<dbReference type="KEGG" id="fcy:FRACYDRAFT_181318"/>
<dbReference type="CDD" id="cd18793">
    <property type="entry name" value="SF2_C_SNF"/>
    <property type="match status" value="1"/>
</dbReference>
<dbReference type="InParanoid" id="A0A1E7FSL9"/>
<evidence type="ECO:0000256" key="4">
    <source>
        <dbReference type="ARBA" id="ARBA00022763"/>
    </source>
</evidence>
<dbReference type="GO" id="GO:0005634">
    <property type="term" value="C:nucleus"/>
    <property type="evidence" value="ECO:0007669"/>
    <property type="project" value="TreeGrafter"/>
</dbReference>
<keyword evidence="4" id="KW-0227">DNA damage</keyword>
<evidence type="ECO:0000259" key="11">
    <source>
        <dbReference type="PROSITE" id="PS51192"/>
    </source>
</evidence>
<dbReference type="InterPro" id="IPR001650">
    <property type="entry name" value="Helicase_C-like"/>
</dbReference>
<dbReference type="Pfam" id="PF25875">
    <property type="entry name" value="WHD_Rad26_CSB"/>
    <property type="match status" value="1"/>
</dbReference>
<dbReference type="Proteomes" id="UP000095751">
    <property type="component" value="Unassembled WGS sequence"/>
</dbReference>
<keyword evidence="5" id="KW-0378">Hydrolase</keyword>
<name>A0A1E7FSL9_9STRA</name>
<evidence type="ECO:0000256" key="1">
    <source>
        <dbReference type="ARBA" id="ARBA00004123"/>
    </source>
</evidence>
<dbReference type="InterPro" id="IPR038718">
    <property type="entry name" value="SNF2-like_sf"/>
</dbReference>
<dbReference type="InterPro" id="IPR014001">
    <property type="entry name" value="Helicase_ATP-bd"/>
</dbReference>
<dbReference type="SMART" id="SM00490">
    <property type="entry name" value="HELICc"/>
    <property type="match status" value="1"/>
</dbReference>
<dbReference type="FunFam" id="3.40.50.10810:FF:000094">
    <property type="entry name" value="DNA excision repair protein ERCC-6"/>
    <property type="match status" value="1"/>
</dbReference>
<keyword evidence="10" id="KW-0539">Nucleus</keyword>
<evidence type="ECO:0000256" key="5">
    <source>
        <dbReference type="ARBA" id="ARBA00022801"/>
    </source>
</evidence>
<dbReference type="PANTHER" id="PTHR45629">
    <property type="entry name" value="SNF2/RAD54 FAMILY MEMBER"/>
    <property type="match status" value="1"/>
</dbReference>
<dbReference type="SUPFAM" id="SSF52540">
    <property type="entry name" value="P-loop containing nucleoside triphosphate hydrolases"/>
    <property type="match status" value="2"/>
</dbReference>
<dbReference type="OrthoDB" id="413460at2759"/>
<evidence type="ECO:0000256" key="7">
    <source>
        <dbReference type="ARBA" id="ARBA00022840"/>
    </source>
</evidence>
<dbReference type="Gene3D" id="3.40.50.300">
    <property type="entry name" value="P-loop containing nucleotide triphosphate hydrolases"/>
    <property type="match status" value="1"/>
</dbReference>
<keyword evidence="3" id="KW-0547">Nucleotide-binding</keyword>
<protein>
    <submittedName>
        <fullName evidence="13">SNF2_N-domain-containing protein</fullName>
    </submittedName>
</protein>
<keyword evidence="14" id="KW-1185">Reference proteome</keyword>
<keyword evidence="6" id="KW-0347">Helicase</keyword>
<dbReference type="GO" id="GO:0008094">
    <property type="term" value="F:ATP-dependent activity, acting on DNA"/>
    <property type="evidence" value="ECO:0007669"/>
    <property type="project" value="TreeGrafter"/>
</dbReference>
<evidence type="ECO:0000256" key="8">
    <source>
        <dbReference type="ARBA" id="ARBA00023125"/>
    </source>
</evidence>
<evidence type="ECO:0000259" key="12">
    <source>
        <dbReference type="PROSITE" id="PS51194"/>
    </source>
</evidence>
<evidence type="ECO:0000313" key="13">
    <source>
        <dbReference type="EMBL" id="OEU20833.1"/>
    </source>
</evidence>
<dbReference type="PANTHER" id="PTHR45629:SF7">
    <property type="entry name" value="DNA EXCISION REPAIR PROTEIN ERCC-6-RELATED"/>
    <property type="match status" value="1"/>
</dbReference>
<sequence length="698" mass="78795">MWELHRQQAGGILGDEMGLGKTIQVASFLGSMAASRKLKAILIISPATLLQHWLKEMKRWAPGVRRFLIHQSGDTLSTTRQLDPSTFCGTAYVFVTTFENVRRNEDIYMNHRWSYVVIDEAQKIRNPNAYITLACKKFKTPHRLALSGTPIQNDLRELWSIFDFVFPGRLGTLPAFETEFATPIKKGGYSNASPMQVQLSYRCALILKDLINPYLLRRLKKDIKEVQRMPGKKEQVLFCRLSDCQRSMYEAFLQSDLVKKVFRGSVQLLGAITTLRKICNHPDLVSPPDEFASDPFSESILDNYGSDDDDTSQKIGDGTVDRYHELIERSGKLEILAKILPLWKKQGHRVLIFCQWRKMLDIIMDFVKSKGWKFGRLDGNTNVASRQRLVDTFNSDESYFGMLCTTRTGGVGLNLVGADRVILYDPDWNPQTDAQARERAWRFGQEREVTVYRMICAGTVEEKIYQRQIFKTALSNSVLQDSKQRRLFTHKDLKDLFSLKADNGSVATGAEGITETAELTKGDGYVDPDDNEITANAKEQDNGETMQSVLKSRGLAGIFDHDVVEGNWKSKRASVREMEAKAKKLSREALQNLRQSVAPVNDLGSRFGSSGARSNSILSSIAERNTEILNAGTLSSADEIKQNTQLLKDLRNFVKTRVPTTNELLDTFSSHVTSSDAAVFRRLLKSIATLKNGSWILK</sequence>
<dbReference type="PROSITE" id="PS51194">
    <property type="entry name" value="HELICASE_CTER"/>
    <property type="match status" value="1"/>
</dbReference>
<comment type="subcellular location">
    <subcellularLocation>
        <location evidence="1">Nucleus</location>
    </subcellularLocation>
</comment>
<dbReference type="EMBL" id="KV784354">
    <property type="protein sequence ID" value="OEU20833.1"/>
    <property type="molecule type" value="Genomic_DNA"/>
</dbReference>
<dbReference type="SMART" id="SM00487">
    <property type="entry name" value="DEXDc"/>
    <property type="match status" value="1"/>
</dbReference>
<reference evidence="13 14" key="1">
    <citation type="submission" date="2016-09" db="EMBL/GenBank/DDBJ databases">
        <title>Extensive genetic diversity and differential bi-allelic expression allows diatom success in the polar Southern Ocean.</title>
        <authorList>
            <consortium name="DOE Joint Genome Institute"/>
            <person name="Mock T."/>
            <person name="Otillar R.P."/>
            <person name="Strauss J."/>
            <person name="Dupont C."/>
            <person name="Frickenhaus S."/>
            <person name="Maumus F."/>
            <person name="Mcmullan M."/>
            <person name="Sanges R."/>
            <person name="Schmutz J."/>
            <person name="Toseland A."/>
            <person name="Valas R."/>
            <person name="Veluchamy A."/>
            <person name="Ward B.J."/>
            <person name="Allen A."/>
            <person name="Barry K."/>
            <person name="Falciatore A."/>
            <person name="Ferrante M."/>
            <person name="Fortunato A.E."/>
            <person name="Gloeckner G."/>
            <person name="Gruber A."/>
            <person name="Hipkin R."/>
            <person name="Janech M."/>
            <person name="Kroth P."/>
            <person name="Leese F."/>
            <person name="Lindquist E."/>
            <person name="Lyon B.R."/>
            <person name="Martin J."/>
            <person name="Mayer C."/>
            <person name="Parker M."/>
            <person name="Quesneville H."/>
            <person name="Raymond J."/>
            <person name="Uhlig C."/>
            <person name="Valentin K.U."/>
            <person name="Worden A.Z."/>
            <person name="Armbrust E.V."/>
            <person name="Bowler C."/>
            <person name="Green B."/>
            <person name="Moulton V."/>
            <person name="Van Oosterhout C."/>
            <person name="Grigoriev I."/>
        </authorList>
    </citation>
    <scope>NUCLEOTIDE SEQUENCE [LARGE SCALE GENOMIC DNA]</scope>
    <source>
        <strain evidence="13 14">CCMP1102</strain>
    </source>
</reference>
<keyword evidence="7" id="KW-0067">ATP-binding</keyword>
<dbReference type="InterPro" id="IPR027417">
    <property type="entry name" value="P-loop_NTPase"/>
</dbReference>
<dbReference type="GO" id="GO:0005524">
    <property type="term" value="F:ATP binding"/>
    <property type="evidence" value="ECO:0007669"/>
    <property type="project" value="InterPro"/>
</dbReference>
<dbReference type="InterPro" id="IPR000330">
    <property type="entry name" value="SNF2_N"/>
</dbReference>
<dbReference type="Pfam" id="PF00176">
    <property type="entry name" value="SNF2-rel_dom"/>
    <property type="match status" value="1"/>
</dbReference>
<organism evidence="13 14">
    <name type="scientific">Fragilariopsis cylindrus CCMP1102</name>
    <dbReference type="NCBI Taxonomy" id="635003"/>
    <lineage>
        <taxon>Eukaryota</taxon>
        <taxon>Sar</taxon>
        <taxon>Stramenopiles</taxon>
        <taxon>Ochrophyta</taxon>
        <taxon>Bacillariophyta</taxon>
        <taxon>Bacillariophyceae</taxon>
        <taxon>Bacillariophycidae</taxon>
        <taxon>Bacillariales</taxon>
        <taxon>Bacillariaceae</taxon>
        <taxon>Fragilariopsis</taxon>
    </lineage>
</organism>
<evidence type="ECO:0000313" key="14">
    <source>
        <dbReference type="Proteomes" id="UP000095751"/>
    </source>
</evidence>
<accession>A0A1E7FSL9</accession>
<dbReference type="InterPro" id="IPR058951">
    <property type="entry name" value="WHD_Rad26_CSB-like"/>
</dbReference>
<dbReference type="PROSITE" id="PS51192">
    <property type="entry name" value="HELICASE_ATP_BIND_1"/>
    <property type="match status" value="1"/>
</dbReference>
<keyword evidence="9" id="KW-0234">DNA repair</keyword>
<evidence type="ECO:0000256" key="6">
    <source>
        <dbReference type="ARBA" id="ARBA00022806"/>
    </source>
</evidence>
<dbReference type="GO" id="GO:0006283">
    <property type="term" value="P:transcription-coupled nucleotide-excision repair"/>
    <property type="evidence" value="ECO:0007669"/>
    <property type="project" value="TreeGrafter"/>
</dbReference>
<evidence type="ECO:0000256" key="10">
    <source>
        <dbReference type="ARBA" id="ARBA00023242"/>
    </source>
</evidence>
<gene>
    <name evidence="13" type="primary">CSB</name>
    <name evidence="13" type="ORF">FRACYDRAFT_181318</name>
</gene>
<dbReference type="Gene3D" id="3.40.50.10810">
    <property type="entry name" value="Tandem AAA-ATPase domain"/>
    <property type="match status" value="1"/>
</dbReference>
<evidence type="ECO:0000256" key="2">
    <source>
        <dbReference type="ARBA" id="ARBA00007025"/>
    </source>
</evidence>
<dbReference type="InterPro" id="IPR050496">
    <property type="entry name" value="SNF2_RAD54_helicase_repair"/>
</dbReference>
<dbReference type="AlphaFoldDB" id="A0A1E7FSL9"/>
<comment type="similarity">
    <text evidence="2">Belongs to the SNF2/RAD54 helicase family.</text>
</comment>
<dbReference type="CDD" id="cd22254">
    <property type="entry name" value="CSB_WHD"/>
    <property type="match status" value="1"/>
</dbReference>
<proteinExistence type="inferred from homology"/>
<feature type="domain" description="Helicase ATP-binding" evidence="11">
    <location>
        <begin position="2"/>
        <end position="168"/>
    </location>
</feature>
<keyword evidence="8" id="KW-0238">DNA-binding</keyword>
<evidence type="ECO:0000256" key="3">
    <source>
        <dbReference type="ARBA" id="ARBA00022741"/>
    </source>
</evidence>
<evidence type="ECO:0000256" key="9">
    <source>
        <dbReference type="ARBA" id="ARBA00023204"/>
    </source>
</evidence>
<dbReference type="GO" id="GO:0016787">
    <property type="term" value="F:hydrolase activity"/>
    <property type="evidence" value="ECO:0007669"/>
    <property type="project" value="UniProtKB-KW"/>
</dbReference>
<feature type="domain" description="Helicase C-terminal" evidence="12">
    <location>
        <begin position="335"/>
        <end position="494"/>
    </location>
</feature>
<dbReference type="InterPro" id="IPR049730">
    <property type="entry name" value="SNF2/RAD54-like_C"/>
</dbReference>
<dbReference type="Pfam" id="PF00271">
    <property type="entry name" value="Helicase_C"/>
    <property type="match status" value="1"/>
</dbReference>